<dbReference type="GO" id="GO:0006998">
    <property type="term" value="P:nuclear envelope organization"/>
    <property type="evidence" value="ECO:0007669"/>
    <property type="project" value="TreeGrafter"/>
</dbReference>
<proteinExistence type="predicted"/>
<evidence type="ECO:0000256" key="1">
    <source>
        <dbReference type="ARBA" id="ARBA00023054"/>
    </source>
</evidence>
<dbReference type="GO" id="GO:0051664">
    <property type="term" value="P:nuclear pore localization"/>
    <property type="evidence" value="ECO:0007669"/>
    <property type="project" value="TreeGrafter"/>
</dbReference>
<keyword evidence="1 2" id="KW-0175">Coiled coil</keyword>
<comment type="caution">
    <text evidence="4">The sequence shown here is derived from an EMBL/GenBank/DDBJ whole genome shotgun (WGS) entry which is preliminary data.</text>
</comment>
<protein>
    <recommendedName>
        <fullName evidence="8">IF rod domain-containing protein</fullName>
    </recommendedName>
</protein>
<name>A0A814GXL5_ADIRI</name>
<keyword evidence="6" id="KW-1185">Reference proteome</keyword>
<accession>A0A814GXL5</accession>
<dbReference type="Proteomes" id="UP000663828">
    <property type="component" value="Unassembled WGS sequence"/>
</dbReference>
<evidence type="ECO:0008006" key="8">
    <source>
        <dbReference type="Google" id="ProtNLM"/>
    </source>
</evidence>
<dbReference type="PANTHER" id="PTHR45721:SF12">
    <property type="entry name" value="INTERMEDIATE FILAMENT PROTEIN IFA-1"/>
    <property type="match status" value="1"/>
</dbReference>
<dbReference type="GO" id="GO:0090435">
    <property type="term" value="P:protein localization to nuclear envelope"/>
    <property type="evidence" value="ECO:0007669"/>
    <property type="project" value="TreeGrafter"/>
</dbReference>
<gene>
    <name evidence="4" type="ORF">EDS130_LOCUS14949</name>
    <name evidence="5" type="ORF">XAT740_LOCUS16341</name>
</gene>
<dbReference type="GO" id="GO:0005652">
    <property type="term" value="C:nuclear lamina"/>
    <property type="evidence" value="ECO:0007669"/>
    <property type="project" value="TreeGrafter"/>
</dbReference>
<dbReference type="GO" id="GO:0007097">
    <property type="term" value="P:nuclear migration"/>
    <property type="evidence" value="ECO:0007669"/>
    <property type="project" value="TreeGrafter"/>
</dbReference>
<evidence type="ECO:0000313" key="6">
    <source>
        <dbReference type="Proteomes" id="UP000663828"/>
    </source>
</evidence>
<feature type="region of interest" description="Disordered" evidence="3">
    <location>
        <begin position="410"/>
        <end position="512"/>
    </location>
</feature>
<evidence type="ECO:0000256" key="3">
    <source>
        <dbReference type="SAM" id="MobiDB-lite"/>
    </source>
</evidence>
<dbReference type="AlphaFoldDB" id="A0A814GXL5"/>
<feature type="compositionally biased region" description="Polar residues" evidence="3">
    <location>
        <begin position="451"/>
        <end position="483"/>
    </location>
</feature>
<dbReference type="EMBL" id="CAJNOR010001038">
    <property type="protein sequence ID" value="CAF1062083.1"/>
    <property type="molecule type" value="Genomic_DNA"/>
</dbReference>
<feature type="coiled-coil region" evidence="2">
    <location>
        <begin position="130"/>
        <end position="261"/>
    </location>
</feature>
<evidence type="ECO:0000256" key="2">
    <source>
        <dbReference type="SAM" id="Coils"/>
    </source>
</evidence>
<dbReference type="EMBL" id="CAJNOJ010000062">
    <property type="protein sequence ID" value="CAF1002343.1"/>
    <property type="molecule type" value="Genomic_DNA"/>
</dbReference>
<evidence type="ECO:0000313" key="5">
    <source>
        <dbReference type="EMBL" id="CAF1062083.1"/>
    </source>
</evidence>
<feature type="compositionally biased region" description="Polar residues" evidence="3">
    <location>
        <begin position="497"/>
        <end position="512"/>
    </location>
</feature>
<dbReference type="PANTHER" id="PTHR45721">
    <property type="entry name" value="LAMIN DM0-RELATED"/>
    <property type="match status" value="1"/>
</dbReference>
<dbReference type="GO" id="GO:0031507">
    <property type="term" value="P:heterochromatin formation"/>
    <property type="evidence" value="ECO:0007669"/>
    <property type="project" value="TreeGrafter"/>
</dbReference>
<evidence type="ECO:0000313" key="7">
    <source>
        <dbReference type="Proteomes" id="UP000663852"/>
    </source>
</evidence>
<dbReference type="OrthoDB" id="10008870at2759"/>
<organism evidence="4 7">
    <name type="scientific">Adineta ricciae</name>
    <name type="common">Rotifer</name>
    <dbReference type="NCBI Taxonomy" id="249248"/>
    <lineage>
        <taxon>Eukaryota</taxon>
        <taxon>Metazoa</taxon>
        <taxon>Spiralia</taxon>
        <taxon>Gnathifera</taxon>
        <taxon>Rotifera</taxon>
        <taxon>Eurotatoria</taxon>
        <taxon>Bdelloidea</taxon>
        <taxon>Adinetida</taxon>
        <taxon>Adinetidae</taxon>
        <taxon>Adineta</taxon>
    </lineage>
</organism>
<reference evidence="4" key="1">
    <citation type="submission" date="2021-02" db="EMBL/GenBank/DDBJ databases">
        <authorList>
            <person name="Nowell W R."/>
        </authorList>
    </citation>
    <scope>NUCLEOTIDE SEQUENCE</scope>
</reference>
<dbReference type="GO" id="GO:0005200">
    <property type="term" value="F:structural constituent of cytoskeleton"/>
    <property type="evidence" value="ECO:0007669"/>
    <property type="project" value="TreeGrafter"/>
</dbReference>
<sequence>MEKRVLKFEFDVGTSSRSGTGGNEGLGKVMELVQRDRDRDVKEKEELRYLNDRFSHFLANIEQLKRINEQLQTQLKDEFAKWGILPRDENELQQLIHQINDRAVKRANDEVRSRAAEQESAILNRAAALYGNIQDMYKRKQENLRNLIDKLQEEFNRIAQRERASNDEVTTTRDDLLKELNKFRQRLQDWLQVVVEKQTLLDDIQSLRERLNLIHALNEEEINEWKRLLEQTKDDSITFYKEELTNAIRDIKRDYAKQAKKFQDELEYQIEGQLRMVENQLKQQTPGLMDGAMQESERNRLHMEETKLRTSMEDYDKEQLRLNELTKMLSDKRRILRDEEAKLHEIERKNREKQLNEKTIAERLKAEYEDLRARFEQMAFELRFSIEDELKIYARLLDELMKKSSAAIASQQTGSTHTTTTTASNQQGGSTFTTISSTIRSSGIEDRDAPSSFQQIRTTSSNSAPGNATFDWNSGLSSRSDMGTNAGGGNLFRSDDYSTNSETRTSSFTRLN</sequence>
<dbReference type="Proteomes" id="UP000663852">
    <property type="component" value="Unassembled WGS sequence"/>
</dbReference>
<evidence type="ECO:0000313" key="4">
    <source>
        <dbReference type="EMBL" id="CAF1002343.1"/>
    </source>
</evidence>
<feature type="coiled-coil region" evidence="2">
    <location>
        <begin position="322"/>
        <end position="381"/>
    </location>
</feature>
<feature type="compositionally biased region" description="Low complexity" evidence="3">
    <location>
        <begin position="410"/>
        <end position="442"/>
    </location>
</feature>